<dbReference type="Proteomes" id="UP000008956">
    <property type="component" value="Chromosome"/>
</dbReference>
<reference evidence="1 2" key="2">
    <citation type="submission" date="2010-03" db="EMBL/GenBank/DDBJ databases">
        <authorList>
            <person name="Pajon A."/>
        </authorList>
    </citation>
    <scope>NUCLEOTIDE SEQUENCE [LARGE SCALE GENOMIC DNA]</scope>
    <source>
        <strain evidence="1 2">L2-14</strain>
    </source>
</reference>
<sequence length="71" mass="8427">MEIRGEKLDAIGISSEQVDKKYVDSMTVSYGYVFSSEEKWNSVYDIAKAADKRMYKSKANFYREKERDRRK</sequence>
<dbReference type="KEGG" id="rto:RTO_03070"/>
<name>D4M1H1_9FIRM</name>
<protein>
    <recommendedName>
        <fullName evidence="3">GGDEF domain-containing protein</fullName>
    </recommendedName>
</protein>
<gene>
    <name evidence="1" type="ORF">RTO_03070</name>
</gene>
<evidence type="ECO:0000313" key="1">
    <source>
        <dbReference type="EMBL" id="CBL25083.1"/>
    </source>
</evidence>
<dbReference type="PATRIC" id="fig|657313.3.peg.2680"/>
<dbReference type="EMBL" id="FP929055">
    <property type="protein sequence ID" value="CBL25083.1"/>
    <property type="molecule type" value="Genomic_DNA"/>
</dbReference>
<evidence type="ECO:0008006" key="3">
    <source>
        <dbReference type="Google" id="ProtNLM"/>
    </source>
</evidence>
<dbReference type="AlphaFoldDB" id="D4M1H1"/>
<organism evidence="1 2">
    <name type="scientific">[Ruminococcus] torques L2-14</name>
    <dbReference type="NCBI Taxonomy" id="657313"/>
    <lineage>
        <taxon>Bacteria</taxon>
        <taxon>Bacillati</taxon>
        <taxon>Bacillota</taxon>
        <taxon>Clostridia</taxon>
        <taxon>Lachnospirales</taxon>
        <taxon>Lachnospiraceae</taxon>
        <taxon>Mediterraneibacter</taxon>
    </lineage>
</organism>
<reference evidence="1 2" key="1">
    <citation type="submission" date="2010-03" db="EMBL/GenBank/DDBJ databases">
        <title>The genome sequence of Ruminococcus torques L2-14.</title>
        <authorList>
            <consortium name="metaHIT consortium -- http://www.metahit.eu/"/>
            <person name="Pajon A."/>
            <person name="Turner K."/>
            <person name="Parkhill J."/>
            <person name="Duncan S."/>
            <person name="Flint H."/>
        </authorList>
    </citation>
    <scope>NUCLEOTIDE SEQUENCE [LARGE SCALE GENOMIC DNA]</scope>
    <source>
        <strain evidence="1 2">L2-14</strain>
    </source>
</reference>
<evidence type="ECO:0000313" key="2">
    <source>
        <dbReference type="Proteomes" id="UP000008956"/>
    </source>
</evidence>
<proteinExistence type="predicted"/>
<dbReference type="HOGENOM" id="CLU_2737609_0_0_9"/>
<accession>D4M1H1</accession>